<dbReference type="InParanoid" id="A0A0H2RIV0"/>
<accession>A0A0H2RIV0</accession>
<reference evidence="1 2" key="1">
    <citation type="submission" date="2015-04" db="EMBL/GenBank/DDBJ databases">
        <title>Complete genome sequence of Schizopora paradoxa KUC8140, a cosmopolitan wood degrader in East Asia.</title>
        <authorList>
            <consortium name="DOE Joint Genome Institute"/>
            <person name="Min B."/>
            <person name="Park H."/>
            <person name="Jang Y."/>
            <person name="Kim J.-J."/>
            <person name="Kim K.H."/>
            <person name="Pangilinan J."/>
            <person name="Lipzen A."/>
            <person name="Riley R."/>
            <person name="Grigoriev I.V."/>
            <person name="Spatafora J.W."/>
            <person name="Choi I.-G."/>
        </authorList>
    </citation>
    <scope>NUCLEOTIDE SEQUENCE [LARGE SCALE GENOMIC DNA]</scope>
    <source>
        <strain evidence="1 2">KUC8140</strain>
    </source>
</reference>
<proteinExistence type="predicted"/>
<dbReference type="Proteomes" id="UP000053477">
    <property type="component" value="Unassembled WGS sequence"/>
</dbReference>
<protein>
    <submittedName>
        <fullName evidence="1">Uncharacterized protein</fullName>
    </submittedName>
</protein>
<dbReference type="AlphaFoldDB" id="A0A0H2RIV0"/>
<gene>
    <name evidence="1" type="ORF">SCHPADRAFT_569790</name>
</gene>
<evidence type="ECO:0000313" key="1">
    <source>
        <dbReference type="EMBL" id="KLO09363.1"/>
    </source>
</evidence>
<sequence length="195" mass="21630">MHGILEYNIPLTATNASVVSTPLKHSISVVVGDGSGTKHSYANVSVTEKQYADRSGRRFKAACFDSFDSSNHKLWDAAVNLRSTPNSPKTPSKIIFSTVSRHPSSFGEYPKQETNKTSSASAMRRFARALRGTRINLIPPHLEAVVSSHMRGRRRNMSPPAYSTRVYLPSPSEIHLLAVSKRFRVEEKCQKTQNG</sequence>
<keyword evidence="2" id="KW-1185">Reference proteome</keyword>
<name>A0A0H2RIV0_9AGAM</name>
<dbReference type="EMBL" id="KQ086058">
    <property type="protein sequence ID" value="KLO09363.1"/>
    <property type="molecule type" value="Genomic_DNA"/>
</dbReference>
<organism evidence="1 2">
    <name type="scientific">Schizopora paradoxa</name>
    <dbReference type="NCBI Taxonomy" id="27342"/>
    <lineage>
        <taxon>Eukaryota</taxon>
        <taxon>Fungi</taxon>
        <taxon>Dikarya</taxon>
        <taxon>Basidiomycota</taxon>
        <taxon>Agaricomycotina</taxon>
        <taxon>Agaricomycetes</taxon>
        <taxon>Hymenochaetales</taxon>
        <taxon>Schizoporaceae</taxon>
        <taxon>Schizopora</taxon>
    </lineage>
</organism>
<evidence type="ECO:0000313" key="2">
    <source>
        <dbReference type="Proteomes" id="UP000053477"/>
    </source>
</evidence>